<accession>A0A8I1KI78</accession>
<reference evidence="1 2" key="1">
    <citation type="submission" date="2020-12" db="EMBL/GenBank/DDBJ databases">
        <title>Revised draft genomes of Rhodomicrobium vannielii ATCC 17100 and Rhodomicrobium udaipurense JA643.</title>
        <authorList>
            <person name="Conners E.M."/>
            <person name="Davenport E.J."/>
            <person name="Bose A."/>
        </authorList>
    </citation>
    <scope>NUCLEOTIDE SEQUENCE [LARGE SCALE GENOMIC DNA]</scope>
    <source>
        <strain evidence="1 2">JA643</strain>
    </source>
</reference>
<sequence length="167" mass="19028">MTEFRDLIDVCLAEKKVMTGEAQWNKGPRFETEGQQRYLQTLEINGEVCPIKLVIDKYPSPFGLKFSVAFVYQVEVVRVDYGNAVWHVNHHPLPEGVAFGMINGSHIHSWTLNRSLFSSKNFPDALCWAVPIPQNLKGFPNTFRWVCGEHNVECGKEVPDLPNELLI</sequence>
<proteinExistence type="predicted"/>
<organism evidence="1 2">
    <name type="scientific">Rhodomicrobium udaipurense</name>
    <dbReference type="NCBI Taxonomy" id="1202716"/>
    <lineage>
        <taxon>Bacteria</taxon>
        <taxon>Pseudomonadati</taxon>
        <taxon>Pseudomonadota</taxon>
        <taxon>Alphaproteobacteria</taxon>
        <taxon>Hyphomicrobiales</taxon>
        <taxon>Hyphomicrobiaceae</taxon>
        <taxon>Rhodomicrobium</taxon>
    </lineage>
</organism>
<evidence type="ECO:0000313" key="2">
    <source>
        <dbReference type="Proteomes" id="UP000623250"/>
    </source>
</evidence>
<keyword evidence="2" id="KW-1185">Reference proteome</keyword>
<protein>
    <submittedName>
        <fullName evidence="1">Uncharacterized protein</fullName>
    </submittedName>
</protein>
<dbReference type="RefSeq" id="WP_155955266.1">
    <property type="nucleotide sequence ID" value="NZ_JAEMUK010000004.1"/>
</dbReference>
<dbReference type="AlphaFoldDB" id="A0A8I1KI78"/>
<comment type="caution">
    <text evidence="1">The sequence shown here is derived from an EMBL/GenBank/DDBJ whole genome shotgun (WGS) entry which is preliminary data.</text>
</comment>
<dbReference type="Proteomes" id="UP000623250">
    <property type="component" value="Unassembled WGS sequence"/>
</dbReference>
<evidence type="ECO:0000313" key="1">
    <source>
        <dbReference type="EMBL" id="MBJ7542337.1"/>
    </source>
</evidence>
<name>A0A8I1KI78_9HYPH</name>
<dbReference type="EMBL" id="JAEMUK010000004">
    <property type="protein sequence ID" value="MBJ7542337.1"/>
    <property type="molecule type" value="Genomic_DNA"/>
</dbReference>
<gene>
    <name evidence="1" type="ORF">JDN41_02055</name>
</gene>